<evidence type="ECO:0000313" key="1">
    <source>
        <dbReference type="EMBL" id="KAK4449928.1"/>
    </source>
</evidence>
<dbReference type="AlphaFoldDB" id="A0AAV9GNX7"/>
<reference evidence="1" key="1">
    <citation type="journal article" date="2023" name="Mol. Phylogenet. Evol.">
        <title>Genome-scale phylogeny and comparative genomics of the fungal order Sordariales.</title>
        <authorList>
            <person name="Hensen N."/>
            <person name="Bonometti L."/>
            <person name="Westerberg I."/>
            <person name="Brannstrom I.O."/>
            <person name="Guillou S."/>
            <person name="Cros-Aarteil S."/>
            <person name="Calhoun S."/>
            <person name="Haridas S."/>
            <person name="Kuo A."/>
            <person name="Mondo S."/>
            <person name="Pangilinan J."/>
            <person name="Riley R."/>
            <person name="LaButti K."/>
            <person name="Andreopoulos B."/>
            <person name="Lipzen A."/>
            <person name="Chen C."/>
            <person name="Yan M."/>
            <person name="Daum C."/>
            <person name="Ng V."/>
            <person name="Clum A."/>
            <person name="Steindorff A."/>
            <person name="Ohm R.A."/>
            <person name="Martin F."/>
            <person name="Silar P."/>
            <person name="Natvig D.O."/>
            <person name="Lalanne C."/>
            <person name="Gautier V."/>
            <person name="Ament-Velasquez S.L."/>
            <person name="Kruys A."/>
            <person name="Hutchinson M.I."/>
            <person name="Powell A.J."/>
            <person name="Barry K."/>
            <person name="Miller A.N."/>
            <person name="Grigoriev I.V."/>
            <person name="Debuchy R."/>
            <person name="Gladieux P."/>
            <person name="Hiltunen Thoren M."/>
            <person name="Johannesson H."/>
        </authorList>
    </citation>
    <scope>NUCLEOTIDE SEQUENCE</scope>
    <source>
        <strain evidence="1">PSN243</strain>
    </source>
</reference>
<sequence length="579" mass="65587">MRCGARGETLRLPRAVRSRTKCHSQQWACLRTTLTEAGTDIQAPLSLEGEIHPVFGNWILTNDHEEAQFQWRELRQPLLLASRILAAVGLPWLSEFCIDDIFRRGYPGPTVGEDSYELESQGKIPAKTPEVIVRHHRAAWATPRLIKAWISTTDRELRTNLPKYVQWQLNDNIFAEFGWVGYTCRHYRAREWTAGDTPLRERPEDIIEADEAYRRQGATNRPLTVLVMKEYVSRLRELRTIGLFGREEYLFTAFMAAVTLLHELGHAMYRRDFRALNRRMTEPYFGGDLEMELGDSFIASIFGGWIPVPIADENKFRVRGTFDEGLAWKEHLSWDSHKTRPEYRTHSSIPVRYIANLFDDRSWKDMSCAEHLIRPPTLMNSLQADSSLSSPCRLVLVAETHASAALADFVEDWDGGGLCFRWKRRPAADFRIPLYRGTLRNTRGERCVSTVSRMAPPEPDVCDKVLTEVKIRAELPNSEAALHSRLRKSWRMSPGVTLTAHGDRAALGAAIDLRKMTGVGLRHQVAKALDLPVKHVKVRPGRDDDEATAGTFLGSCILSAYARGNEGAGLALRLSTALG</sequence>
<evidence type="ECO:0000313" key="2">
    <source>
        <dbReference type="Proteomes" id="UP001321760"/>
    </source>
</evidence>
<dbReference type="Proteomes" id="UP001321760">
    <property type="component" value="Unassembled WGS sequence"/>
</dbReference>
<comment type="caution">
    <text evidence="1">The sequence shown here is derived from an EMBL/GenBank/DDBJ whole genome shotgun (WGS) entry which is preliminary data.</text>
</comment>
<name>A0AAV9GNX7_9PEZI</name>
<organism evidence="1 2">
    <name type="scientific">Podospora aff. communis PSN243</name>
    <dbReference type="NCBI Taxonomy" id="3040156"/>
    <lineage>
        <taxon>Eukaryota</taxon>
        <taxon>Fungi</taxon>
        <taxon>Dikarya</taxon>
        <taxon>Ascomycota</taxon>
        <taxon>Pezizomycotina</taxon>
        <taxon>Sordariomycetes</taxon>
        <taxon>Sordariomycetidae</taxon>
        <taxon>Sordariales</taxon>
        <taxon>Podosporaceae</taxon>
        <taxon>Podospora</taxon>
    </lineage>
</organism>
<accession>A0AAV9GNX7</accession>
<reference evidence="1" key="2">
    <citation type="submission" date="2023-05" db="EMBL/GenBank/DDBJ databases">
        <authorList>
            <consortium name="Lawrence Berkeley National Laboratory"/>
            <person name="Steindorff A."/>
            <person name="Hensen N."/>
            <person name="Bonometti L."/>
            <person name="Westerberg I."/>
            <person name="Brannstrom I.O."/>
            <person name="Guillou S."/>
            <person name="Cros-Aarteil S."/>
            <person name="Calhoun S."/>
            <person name="Haridas S."/>
            <person name="Kuo A."/>
            <person name="Mondo S."/>
            <person name="Pangilinan J."/>
            <person name="Riley R."/>
            <person name="Labutti K."/>
            <person name="Andreopoulos B."/>
            <person name="Lipzen A."/>
            <person name="Chen C."/>
            <person name="Yanf M."/>
            <person name="Daum C."/>
            <person name="Ng V."/>
            <person name="Clum A."/>
            <person name="Ohm R."/>
            <person name="Martin F."/>
            <person name="Silar P."/>
            <person name="Natvig D."/>
            <person name="Lalanne C."/>
            <person name="Gautier V."/>
            <person name="Ament-Velasquez S.L."/>
            <person name="Kruys A."/>
            <person name="Hutchinson M.I."/>
            <person name="Powell A.J."/>
            <person name="Barry K."/>
            <person name="Miller A.N."/>
            <person name="Grigoriev I.V."/>
            <person name="Debuchy R."/>
            <person name="Gladieux P."/>
            <person name="Thoren M.H."/>
            <person name="Johannesson H."/>
        </authorList>
    </citation>
    <scope>NUCLEOTIDE SEQUENCE</scope>
    <source>
        <strain evidence="1">PSN243</strain>
    </source>
</reference>
<dbReference type="EMBL" id="MU865935">
    <property type="protein sequence ID" value="KAK4449928.1"/>
    <property type="molecule type" value="Genomic_DNA"/>
</dbReference>
<protein>
    <submittedName>
        <fullName evidence="1">Uncharacterized protein</fullName>
    </submittedName>
</protein>
<keyword evidence="2" id="KW-1185">Reference proteome</keyword>
<proteinExistence type="predicted"/>
<gene>
    <name evidence="1" type="ORF">QBC34DRAFT_298285</name>
</gene>